<keyword evidence="1" id="KW-1133">Transmembrane helix</keyword>
<keyword evidence="1" id="KW-0472">Membrane</keyword>
<name>A0AAD9KMI8_RIDPI</name>
<feature type="transmembrane region" description="Helical" evidence="1">
    <location>
        <begin position="12"/>
        <end position="34"/>
    </location>
</feature>
<evidence type="ECO:0000313" key="2">
    <source>
        <dbReference type="EMBL" id="KAK2174334.1"/>
    </source>
</evidence>
<comment type="caution">
    <text evidence="2">The sequence shown here is derived from an EMBL/GenBank/DDBJ whole genome shotgun (WGS) entry which is preliminary data.</text>
</comment>
<reference evidence="2" key="1">
    <citation type="journal article" date="2023" name="Mol. Biol. Evol.">
        <title>Third-Generation Sequencing Reveals the Adaptive Role of the Epigenome in Three Deep-Sea Polychaetes.</title>
        <authorList>
            <person name="Perez M."/>
            <person name="Aroh O."/>
            <person name="Sun Y."/>
            <person name="Lan Y."/>
            <person name="Juniper S.K."/>
            <person name="Young C.R."/>
            <person name="Angers B."/>
            <person name="Qian P.Y."/>
        </authorList>
    </citation>
    <scope>NUCLEOTIDE SEQUENCE</scope>
    <source>
        <strain evidence="2">R07B-5</strain>
    </source>
</reference>
<proteinExistence type="predicted"/>
<dbReference type="AlphaFoldDB" id="A0AAD9KMI8"/>
<dbReference type="Proteomes" id="UP001209878">
    <property type="component" value="Unassembled WGS sequence"/>
</dbReference>
<evidence type="ECO:0000256" key="1">
    <source>
        <dbReference type="SAM" id="Phobius"/>
    </source>
</evidence>
<organism evidence="2 3">
    <name type="scientific">Ridgeia piscesae</name>
    <name type="common">Tubeworm</name>
    <dbReference type="NCBI Taxonomy" id="27915"/>
    <lineage>
        <taxon>Eukaryota</taxon>
        <taxon>Metazoa</taxon>
        <taxon>Spiralia</taxon>
        <taxon>Lophotrochozoa</taxon>
        <taxon>Annelida</taxon>
        <taxon>Polychaeta</taxon>
        <taxon>Sedentaria</taxon>
        <taxon>Canalipalpata</taxon>
        <taxon>Sabellida</taxon>
        <taxon>Siboglinidae</taxon>
        <taxon>Ridgeia</taxon>
    </lineage>
</organism>
<evidence type="ECO:0000313" key="3">
    <source>
        <dbReference type="Proteomes" id="UP001209878"/>
    </source>
</evidence>
<sequence>MQRFPNNTSLLTQIFATIIWIIVNITKTVLWASLNARNISQVTVTTFFTFSCFLVDKSGFLVYHVDFLLPHNDRTINVHLTEKEEDIADDLIKNNFMTQKSCLGVNTKKKYNTWRIAIQNKIDNMERPLAYALEVVPGSNVFIGIKKKAPNMFAICHSCPVSETPMCPPRLRCCLCAFVVAAAEPDKKTTVRINAVNDAWLNVYLYKPD</sequence>
<gene>
    <name evidence="2" type="ORF">NP493_808g01009</name>
</gene>
<keyword evidence="1" id="KW-0812">Transmembrane</keyword>
<protein>
    <submittedName>
        <fullName evidence="2">Uncharacterized protein</fullName>
    </submittedName>
</protein>
<keyword evidence="3" id="KW-1185">Reference proteome</keyword>
<dbReference type="EMBL" id="JAODUO010000810">
    <property type="protein sequence ID" value="KAK2174334.1"/>
    <property type="molecule type" value="Genomic_DNA"/>
</dbReference>
<accession>A0AAD9KMI8</accession>